<name>A0A1B4FBR1_9BURK</name>
<evidence type="ECO:0000256" key="3">
    <source>
        <dbReference type="ARBA" id="ARBA00022723"/>
    </source>
</evidence>
<dbReference type="InterPro" id="IPR036412">
    <property type="entry name" value="HAD-like_sf"/>
</dbReference>
<dbReference type="KEGG" id="buu:WS70_04165"/>
<dbReference type="Gene3D" id="3.40.50.1000">
    <property type="entry name" value="HAD superfamily/HAD-like"/>
    <property type="match status" value="1"/>
</dbReference>
<organism evidence="5 6">
    <name type="scientific">Burkholderia mayonis</name>
    <dbReference type="NCBI Taxonomy" id="1385591"/>
    <lineage>
        <taxon>Bacteria</taxon>
        <taxon>Pseudomonadati</taxon>
        <taxon>Pseudomonadota</taxon>
        <taxon>Betaproteobacteria</taxon>
        <taxon>Burkholderiales</taxon>
        <taxon>Burkholderiaceae</taxon>
        <taxon>Burkholderia</taxon>
        <taxon>pseudomallei group</taxon>
    </lineage>
</organism>
<dbReference type="PANTHER" id="PTHR46193">
    <property type="entry name" value="6-PHOSPHOGLUCONATE PHOSPHATASE"/>
    <property type="match status" value="1"/>
</dbReference>
<dbReference type="Proteomes" id="UP000062519">
    <property type="component" value="Chromosome 1"/>
</dbReference>
<dbReference type="InterPro" id="IPR023198">
    <property type="entry name" value="PGP-like_dom2"/>
</dbReference>
<dbReference type="GO" id="GO:0046872">
    <property type="term" value="F:metal ion binding"/>
    <property type="evidence" value="ECO:0007669"/>
    <property type="project" value="UniProtKB-KW"/>
</dbReference>
<keyword evidence="3" id="KW-0479">Metal-binding</keyword>
<dbReference type="AlphaFoldDB" id="A0A1B4FBR1"/>
<dbReference type="InterPro" id="IPR006439">
    <property type="entry name" value="HAD-SF_hydro_IA"/>
</dbReference>
<keyword evidence="4" id="KW-0460">Magnesium</keyword>
<sequence length="240" mass="24846">MTASATASATARANDARVLVCDCDGVLIDSEAIAADVLVRELEARWPGVAVRPIVMPLLGLRTERVLDSASARAGRALVDSDVEAIRRSVEEAAVEAPIVDGIDAALAQIDLTIACASNSRRHYVDAALRRTGLKRFFGERLFCADGVARPKPAPDVYLAAARALGVAPSQCLVVEDSATGVTAAAAAGMTVLGFVGGGHASPAQVGALRGIGARRVFDDMRELPGLVAQWVATGAVQPH</sequence>
<comment type="cofactor">
    <cofactor evidence="1">
        <name>Mg(2+)</name>
        <dbReference type="ChEBI" id="CHEBI:18420"/>
    </cofactor>
</comment>
<dbReference type="SFLD" id="SFLDS00003">
    <property type="entry name" value="Haloacid_Dehalogenase"/>
    <property type="match status" value="1"/>
</dbReference>
<keyword evidence="6" id="KW-1185">Reference proteome</keyword>
<gene>
    <name evidence="5" type="ORF">WS70_04165</name>
</gene>
<dbReference type="SFLD" id="SFLDG01129">
    <property type="entry name" value="C1.5:_HAD__Beta-PGM__Phosphata"/>
    <property type="match status" value="1"/>
</dbReference>
<evidence type="ECO:0000256" key="4">
    <source>
        <dbReference type="ARBA" id="ARBA00022842"/>
    </source>
</evidence>
<evidence type="ECO:0000256" key="2">
    <source>
        <dbReference type="ARBA" id="ARBA00006171"/>
    </source>
</evidence>
<dbReference type="Gene3D" id="1.10.150.240">
    <property type="entry name" value="Putative phosphatase, domain 2"/>
    <property type="match status" value="1"/>
</dbReference>
<dbReference type="RefSeq" id="WP_059473669.1">
    <property type="nucleotide sequence ID" value="NZ_CP013386.1"/>
</dbReference>
<evidence type="ECO:0000313" key="5">
    <source>
        <dbReference type="EMBL" id="AOJ01124.1"/>
    </source>
</evidence>
<comment type="similarity">
    <text evidence="2">Belongs to the HAD-like hydrolase superfamily. CbbY/CbbZ/Gph/YieH family.</text>
</comment>
<dbReference type="PANTHER" id="PTHR46193:SF10">
    <property type="entry name" value="6-PHOSPHOGLUCONATE PHOSPHATASE"/>
    <property type="match status" value="1"/>
</dbReference>
<dbReference type="Pfam" id="PF00702">
    <property type="entry name" value="Hydrolase"/>
    <property type="match status" value="1"/>
</dbReference>
<proteinExistence type="inferred from homology"/>
<evidence type="ECO:0000313" key="6">
    <source>
        <dbReference type="Proteomes" id="UP000062519"/>
    </source>
</evidence>
<dbReference type="NCBIfam" id="TIGR01509">
    <property type="entry name" value="HAD-SF-IA-v3"/>
    <property type="match status" value="1"/>
</dbReference>
<dbReference type="SUPFAM" id="SSF56784">
    <property type="entry name" value="HAD-like"/>
    <property type="match status" value="1"/>
</dbReference>
<dbReference type="InterPro" id="IPR051600">
    <property type="entry name" value="Beta-PGM-like"/>
</dbReference>
<evidence type="ECO:0000256" key="1">
    <source>
        <dbReference type="ARBA" id="ARBA00001946"/>
    </source>
</evidence>
<reference evidence="5 6" key="1">
    <citation type="submission" date="2015-12" db="EMBL/GenBank/DDBJ databases">
        <title>Diversity of Burkholderia near neighbor genomes.</title>
        <authorList>
            <person name="Sahl J."/>
            <person name="Wagner D."/>
            <person name="Keim P."/>
        </authorList>
    </citation>
    <scope>NUCLEOTIDE SEQUENCE [LARGE SCALE GENOMIC DNA]</scope>
    <source>
        <strain evidence="5 6">BDU6</strain>
    </source>
</reference>
<protein>
    <submittedName>
        <fullName evidence="5">HAD family hydrolase</fullName>
    </submittedName>
</protein>
<keyword evidence="5" id="KW-0378">Hydrolase</keyword>
<dbReference type="EMBL" id="CP013386">
    <property type="protein sequence ID" value="AOJ01124.1"/>
    <property type="molecule type" value="Genomic_DNA"/>
</dbReference>
<dbReference type="GO" id="GO:0016787">
    <property type="term" value="F:hydrolase activity"/>
    <property type="evidence" value="ECO:0007669"/>
    <property type="project" value="UniProtKB-KW"/>
</dbReference>
<dbReference type="InterPro" id="IPR023214">
    <property type="entry name" value="HAD_sf"/>
</dbReference>
<accession>A0A1B4FBR1</accession>